<dbReference type="InterPro" id="IPR037053">
    <property type="entry name" value="Phage_tail_collar_dom_sf"/>
</dbReference>
<feature type="domain" description="Phage tail fibre protein N-terminal" evidence="3">
    <location>
        <begin position="2"/>
        <end position="147"/>
    </location>
</feature>
<evidence type="ECO:0000313" key="4">
    <source>
        <dbReference type="EMBL" id="MDR6233538.1"/>
    </source>
</evidence>
<accession>A0AAJ2BFZ7</accession>
<name>A0AAJ2BFZ7_9PSED</name>
<dbReference type="InterPro" id="IPR051934">
    <property type="entry name" value="Phage_Tail_Fiber_Structural"/>
</dbReference>
<reference evidence="4" key="1">
    <citation type="submission" date="2023-08" db="EMBL/GenBank/DDBJ databases">
        <title>Functional and genomic diversity of the sorghum phyllosphere microbiome.</title>
        <authorList>
            <person name="Shade A."/>
        </authorList>
    </citation>
    <scope>NUCLEOTIDE SEQUENCE</scope>
    <source>
        <strain evidence="4">SORGH_AS_0201</strain>
    </source>
</reference>
<feature type="region of interest" description="Disordered" evidence="1">
    <location>
        <begin position="371"/>
        <end position="399"/>
    </location>
</feature>
<dbReference type="InterPro" id="IPR011083">
    <property type="entry name" value="Phage_tail_collar_dom"/>
</dbReference>
<dbReference type="EMBL" id="JAVJAF010000001">
    <property type="protein sequence ID" value="MDR6233538.1"/>
    <property type="molecule type" value="Genomic_DNA"/>
</dbReference>
<dbReference type="Gene3D" id="3.90.1340.10">
    <property type="entry name" value="Phage tail collar domain"/>
    <property type="match status" value="1"/>
</dbReference>
<proteinExistence type="predicted"/>
<dbReference type="PANTHER" id="PTHR35191:SF1">
    <property type="entry name" value="PROPHAGE SIDE TAIL FIBER PROTEIN HOMOLOG STFQ-RELATED"/>
    <property type="match status" value="1"/>
</dbReference>
<dbReference type="Pfam" id="PF07484">
    <property type="entry name" value="Collar"/>
    <property type="match status" value="1"/>
</dbReference>
<dbReference type="SUPFAM" id="SSF88874">
    <property type="entry name" value="Receptor-binding domain of short tail fibre protein gp12"/>
    <property type="match status" value="1"/>
</dbReference>
<dbReference type="RefSeq" id="WP_309756546.1">
    <property type="nucleotide sequence ID" value="NZ_JAVJAF010000001.1"/>
</dbReference>
<evidence type="ECO:0000256" key="1">
    <source>
        <dbReference type="SAM" id="MobiDB-lite"/>
    </source>
</evidence>
<dbReference type="PANTHER" id="PTHR35191">
    <property type="entry name" value="PROPHAGE SIDE TAIL FIBER PROTEIN HOMOLOG STFQ-RELATED"/>
    <property type="match status" value="1"/>
</dbReference>
<dbReference type="Pfam" id="PF12571">
    <property type="entry name" value="Phage_tail_fib"/>
    <property type="match status" value="1"/>
</dbReference>
<sequence>MDFHTIHTSYGLKRVAQADASGLAINLTHAAVGDGNGNPVTPAEGMTQLVRERYRTPLNRVYQDPDEPRGFIAELVIPAATGGFTLREVGLYDDQGSLVVIGNLPDTYKPVKGEGAYSDAILRVQFLAANASIITLQVDPNVAVASQTWVINTFAKAMVIPGGTTHQVLAKTGNADGEYDWTDPTKANVVVNAIEELQTLAANQTQLTLAKTTTVGLAVYVAGTRLRAGEEWTATGSTSLSLANSYPAGTKIVCAQNDPLGALMDPLMRAQNLADLPDKAKARANLELYSKTEVDALLSRVPAGTVTYFAGGSAPVGWFKANGAAVSRSAYAELFAALGTAHGPGDGFTTFNLPDLRGEFVRGLDDGRGVDKSRMLGSAQDGQNQEHSHNGRTATAGAHSHSYMNTDTALTRSSGLSGGNDFTDRDSYYNTGINGDHSHALTIDSSGGNEARPRNVALLAIIKY</sequence>
<organism evidence="4 5">
    <name type="scientific">Pseudomonas oryzihabitans</name>
    <dbReference type="NCBI Taxonomy" id="47885"/>
    <lineage>
        <taxon>Bacteria</taxon>
        <taxon>Pseudomonadati</taxon>
        <taxon>Pseudomonadota</taxon>
        <taxon>Gammaproteobacteria</taxon>
        <taxon>Pseudomonadales</taxon>
        <taxon>Pseudomonadaceae</taxon>
        <taxon>Pseudomonas</taxon>
    </lineage>
</organism>
<gene>
    <name evidence="4" type="ORF">QE440_001279</name>
</gene>
<dbReference type="AlphaFoldDB" id="A0AAJ2BFZ7"/>
<dbReference type="Proteomes" id="UP001268036">
    <property type="component" value="Unassembled WGS sequence"/>
</dbReference>
<evidence type="ECO:0000313" key="5">
    <source>
        <dbReference type="Proteomes" id="UP001268036"/>
    </source>
</evidence>
<dbReference type="InterPro" id="IPR022225">
    <property type="entry name" value="Phage_tail_fibre_N"/>
</dbReference>
<evidence type="ECO:0000259" key="2">
    <source>
        <dbReference type="Pfam" id="PF07484"/>
    </source>
</evidence>
<evidence type="ECO:0000259" key="3">
    <source>
        <dbReference type="Pfam" id="PF12571"/>
    </source>
</evidence>
<feature type="domain" description="Phage tail collar" evidence="2">
    <location>
        <begin position="304"/>
        <end position="361"/>
    </location>
</feature>
<protein>
    <submittedName>
        <fullName evidence="4">Phage-related tail fiber protein</fullName>
    </submittedName>
</protein>
<comment type="caution">
    <text evidence="4">The sequence shown here is derived from an EMBL/GenBank/DDBJ whole genome shotgun (WGS) entry which is preliminary data.</text>
</comment>